<reference evidence="2 3" key="1">
    <citation type="submission" date="2019-11" db="EMBL/GenBank/DDBJ databases">
        <title>Whole genome sequence of Oryza granulata.</title>
        <authorList>
            <person name="Li W."/>
        </authorList>
    </citation>
    <scope>NUCLEOTIDE SEQUENCE [LARGE SCALE GENOMIC DNA]</scope>
    <source>
        <strain evidence="3">cv. Menghai</strain>
        <tissue evidence="2">Leaf</tissue>
    </source>
</reference>
<accession>A0A6G1EMZ7</accession>
<protein>
    <submittedName>
        <fullName evidence="2">Uncharacterized protein</fullName>
    </submittedName>
</protein>
<dbReference type="AlphaFoldDB" id="A0A6G1EMZ7"/>
<evidence type="ECO:0000313" key="3">
    <source>
        <dbReference type="Proteomes" id="UP000479710"/>
    </source>
</evidence>
<gene>
    <name evidence="2" type="ORF">E2562_019942</name>
</gene>
<keyword evidence="3" id="KW-1185">Reference proteome</keyword>
<proteinExistence type="predicted"/>
<comment type="caution">
    <text evidence="2">The sequence shown here is derived from an EMBL/GenBank/DDBJ whole genome shotgun (WGS) entry which is preliminary data.</text>
</comment>
<evidence type="ECO:0000256" key="1">
    <source>
        <dbReference type="SAM" id="MobiDB-lite"/>
    </source>
</evidence>
<dbReference type="EMBL" id="SPHZ02000003">
    <property type="protein sequence ID" value="KAF0925999.1"/>
    <property type="molecule type" value="Genomic_DNA"/>
</dbReference>
<name>A0A6G1EMZ7_9ORYZ</name>
<evidence type="ECO:0000313" key="2">
    <source>
        <dbReference type="EMBL" id="KAF0925999.1"/>
    </source>
</evidence>
<organism evidence="2 3">
    <name type="scientific">Oryza meyeriana var. granulata</name>
    <dbReference type="NCBI Taxonomy" id="110450"/>
    <lineage>
        <taxon>Eukaryota</taxon>
        <taxon>Viridiplantae</taxon>
        <taxon>Streptophyta</taxon>
        <taxon>Embryophyta</taxon>
        <taxon>Tracheophyta</taxon>
        <taxon>Spermatophyta</taxon>
        <taxon>Magnoliopsida</taxon>
        <taxon>Liliopsida</taxon>
        <taxon>Poales</taxon>
        <taxon>Poaceae</taxon>
        <taxon>BOP clade</taxon>
        <taxon>Oryzoideae</taxon>
        <taxon>Oryzeae</taxon>
        <taxon>Oryzinae</taxon>
        <taxon>Oryza</taxon>
        <taxon>Oryza meyeriana</taxon>
    </lineage>
</organism>
<feature type="region of interest" description="Disordered" evidence="1">
    <location>
        <begin position="1"/>
        <end position="62"/>
    </location>
</feature>
<dbReference type="Proteomes" id="UP000479710">
    <property type="component" value="Unassembled WGS sequence"/>
</dbReference>
<sequence length="62" mass="6243">MALPLARRPTGGAQQADEDATGVAVNSGDDAGRGAVQRPAGEDGGCAHVLTGDGDDWAQRRP</sequence>